<feature type="domain" description="HTH lysR-type" evidence="5">
    <location>
        <begin position="9"/>
        <end position="66"/>
    </location>
</feature>
<dbReference type="InterPro" id="IPR050389">
    <property type="entry name" value="LysR-type_TF"/>
</dbReference>
<keyword evidence="2" id="KW-0805">Transcription regulation</keyword>
<evidence type="ECO:0000256" key="3">
    <source>
        <dbReference type="ARBA" id="ARBA00023125"/>
    </source>
</evidence>
<dbReference type="InterPro" id="IPR036390">
    <property type="entry name" value="WH_DNA-bd_sf"/>
</dbReference>
<dbReference type="GO" id="GO:0003677">
    <property type="term" value="F:DNA binding"/>
    <property type="evidence" value="ECO:0007669"/>
    <property type="project" value="UniProtKB-KW"/>
</dbReference>
<dbReference type="InterPro" id="IPR037402">
    <property type="entry name" value="YidZ_PBP2"/>
</dbReference>
<comment type="caution">
    <text evidence="6">The sequence shown here is derived from an EMBL/GenBank/DDBJ whole genome shotgun (WGS) entry which is preliminary data.</text>
</comment>
<dbReference type="PROSITE" id="PS50931">
    <property type="entry name" value="HTH_LYSR"/>
    <property type="match status" value="1"/>
</dbReference>
<evidence type="ECO:0000256" key="2">
    <source>
        <dbReference type="ARBA" id="ARBA00023015"/>
    </source>
</evidence>
<dbReference type="Proteomes" id="UP000006755">
    <property type="component" value="Unassembled WGS sequence"/>
</dbReference>
<dbReference type="InterPro" id="IPR005119">
    <property type="entry name" value="LysR_subst-bd"/>
</dbReference>
<dbReference type="GO" id="GO:0003700">
    <property type="term" value="F:DNA-binding transcription factor activity"/>
    <property type="evidence" value="ECO:0007669"/>
    <property type="project" value="InterPro"/>
</dbReference>
<keyword evidence="4" id="KW-0804">Transcription</keyword>
<dbReference type="STRING" id="745411.B3C1_02245"/>
<dbReference type="SUPFAM" id="SSF53850">
    <property type="entry name" value="Periplasmic binding protein-like II"/>
    <property type="match status" value="1"/>
</dbReference>
<evidence type="ECO:0000259" key="5">
    <source>
        <dbReference type="PROSITE" id="PS50931"/>
    </source>
</evidence>
<dbReference type="Gene3D" id="1.10.10.10">
    <property type="entry name" value="Winged helix-like DNA-binding domain superfamily/Winged helix DNA-binding domain"/>
    <property type="match status" value="1"/>
</dbReference>
<proteinExistence type="inferred from homology"/>
<dbReference type="CDD" id="cd08417">
    <property type="entry name" value="PBP2_Nitroaromatics_like"/>
    <property type="match status" value="1"/>
</dbReference>
<dbReference type="SUPFAM" id="SSF46785">
    <property type="entry name" value="Winged helix' DNA-binding domain"/>
    <property type="match status" value="1"/>
</dbReference>
<keyword evidence="3" id="KW-0238">DNA-binding</keyword>
<dbReference type="AlphaFoldDB" id="K2K3S9"/>
<dbReference type="OrthoDB" id="8893795at2"/>
<sequence>MDLSRLAKTDLNLLVSLKVLLDSGSVSKAADSLHLTQSAMSKTLTRLRQLFDDPLLVRQGQGMKASPRAEALKLQLADLLPRLDRLLQPEGFDPAHSDRTFRLSVIDGAYTLFLPLWLPRLRQLAPGIRLECFPAQEVGLDGLVSGRQELAITAQDEPIPPLPRGFHSRTLMTDHYLCVAAANNPRLAAPWDLDAFLNWPQVHIHCEWDGDWLLDAELARLGHRRQLMMQVSSLQAALQAVLWSDMLTILPAAYAAKVAERYPIALRELPLTLPISLPPLQQRLIWHERSEGDPGLHWLIEFFSKACADL</sequence>
<evidence type="ECO:0000313" key="6">
    <source>
        <dbReference type="EMBL" id="EKE77594.1"/>
    </source>
</evidence>
<dbReference type="EMBL" id="AMRI01000002">
    <property type="protein sequence ID" value="EKE77594.1"/>
    <property type="molecule type" value="Genomic_DNA"/>
</dbReference>
<accession>K2K3S9</accession>
<dbReference type="PRINTS" id="PR00039">
    <property type="entry name" value="HTHLYSR"/>
</dbReference>
<dbReference type="PATRIC" id="fig|745411.4.peg.439"/>
<dbReference type="RefSeq" id="WP_008482617.1">
    <property type="nucleotide sequence ID" value="NZ_AMRI01000002.1"/>
</dbReference>
<dbReference type="PANTHER" id="PTHR30118:SF15">
    <property type="entry name" value="TRANSCRIPTIONAL REGULATORY PROTEIN"/>
    <property type="match status" value="1"/>
</dbReference>
<comment type="similarity">
    <text evidence="1">Belongs to the LysR transcriptional regulatory family.</text>
</comment>
<evidence type="ECO:0000313" key="7">
    <source>
        <dbReference type="Proteomes" id="UP000006755"/>
    </source>
</evidence>
<keyword evidence="7" id="KW-1185">Reference proteome</keyword>
<dbReference type="InterPro" id="IPR000847">
    <property type="entry name" value="LysR_HTH_N"/>
</dbReference>
<name>K2K3S9_9GAMM</name>
<gene>
    <name evidence="6" type="ORF">B3C1_02245</name>
</gene>
<protein>
    <submittedName>
        <fullName evidence="6">LysR family transcriptional regulator</fullName>
    </submittedName>
</protein>
<evidence type="ECO:0000256" key="1">
    <source>
        <dbReference type="ARBA" id="ARBA00009437"/>
    </source>
</evidence>
<dbReference type="Pfam" id="PF00126">
    <property type="entry name" value="HTH_1"/>
    <property type="match status" value="1"/>
</dbReference>
<evidence type="ECO:0000256" key="4">
    <source>
        <dbReference type="ARBA" id="ARBA00023163"/>
    </source>
</evidence>
<dbReference type="Gene3D" id="3.40.190.10">
    <property type="entry name" value="Periplasmic binding protein-like II"/>
    <property type="match status" value="2"/>
</dbReference>
<reference evidence="6 7" key="1">
    <citation type="journal article" date="2012" name="J. Bacteriol.">
        <title>Genome Sequence of Gallaecimonas xiamenensis Type Strain 3-C-1.</title>
        <authorList>
            <person name="Lai Q."/>
            <person name="Wang L."/>
            <person name="Wang W."/>
            <person name="Shao Z."/>
        </authorList>
    </citation>
    <scope>NUCLEOTIDE SEQUENCE [LARGE SCALE GENOMIC DNA]</scope>
    <source>
        <strain evidence="6 7">3-C-1</strain>
    </source>
</reference>
<organism evidence="6 7">
    <name type="scientific">Gallaecimonas xiamenensis 3-C-1</name>
    <dbReference type="NCBI Taxonomy" id="745411"/>
    <lineage>
        <taxon>Bacteria</taxon>
        <taxon>Pseudomonadati</taxon>
        <taxon>Pseudomonadota</taxon>
        <taxon>Gammaproteobacteria</taxon>
        <taxon>Enterobacterales</taxon>
        <taxon>Gallaecimonadaceae</taxon>
        <taxon>Gallaecimonas</taxon>
    </lineage>
</organism>
<dbReference type="Pfam" id="PF03466">
    <property type="entry name" value="LysR_substrate"/>
    <property type="match status" value="1"/>
</dbReference>
<dbReference type="PANTHER" id="PTHR30118">
    <property type="entry name" value="HTH-TYPE TRANSCRIPTIONAL REGULATOR LEUO-RELATED"/>
    <property type="match status" value="1"/>
</dbReference>
<dbReference type="eggNOG" id="COG0583">
    <property type="taxonomic scope" value="Bacteria"/>
</dbReference>
<dbReference type="InterPro" id="IPR036388">
    <property type="entry name" value="WH-like_DNA-bd_sf"/>
</dbReference>